<protein>
    <submittedName>
        <fullName evidence="2">Uncharacterized protein</fullName>
    </submittedName>
</protein>
<dbReference type="Proteomes" id="UP000324222">
    <property type="component" value="Unassembled WGS sequence"/>
</dbReference>
<evidence type="ECO:0000313" key="3">
    <source>
        <dbReference type="Proteomes" id="UP000324222"/>
    </source>
</evidence>
<name>A0A5B7CNI4_PORTR</name>
<proteinExistence type="predicted"/>
<keyword evidence="1" id="KW-0812">Transmembrane</keyword>
<dbReference type="AlphaFoldDB" id="A0A5B7CNI4"/>
<keyword evidence="1" id="KW-0472">Membrane</keyword>
<keyword evidence="1" id="KW-1133">Transmembrane helix</keyword>
<organism evidence="2 3">
    <name type="scientific">Portunus trituberculatus</name>
    <name type="common">Swimming crab</name>
    <name type="synonym">Neptunus trituberculatus</name>
    <dbReference type="NCBI Taxonomy" id="210409"/>
    <lineage>
        <taxon>Eukaryota</taxon>
        <taxon>Metazoa</taxon>
        <taxon>Ecdysozoa</taxon>
        <taxon>Arthropoda</taxon>
        <taxon>Crustacea</taxon>
        <taxon>Multicrustacea</taxon>
        <taxon>Malacostraca</taxon>
        <taxon>Eumalacostraca</taxon>
        <taxon>Eucarida</taxon>
        <taxon>Decapoda</taxon>
        <taxon>Pleocyemata</taxon>
        <taxon>Brachyura</taxon>
        <taxon>Eubrachyura</taxon>
        <taxon>Portunoidea</taxon>
        <taxon>Portunidae</taxon>
        <taxon>Portuninae</taxon>
        <taxon>Portunus</taxon>
    </lineage>
</organism>
<accession>A0A5B7CNI4</accession>
<gene>
    <name evidence="2" type="ORF">E2C01_003299</name>
</gene>
<comment type="caution">
    <text evidence="2">The sequence shown here is derived from an EMBL/GenBank/DDBJ whole genome shotgun (WGS) entry which is preliminary data.</text>
</comment>
<sequence>MDTHTCCKDFRCVCVGLNASQKQVRQLTASALSMTLRFAAPFSPFFLCTCAQHRLGHCGAGRGGCGTGRGVRWPSVLLTSTLHQEAMKIQGGAKSHKPRLTDSLLSTLISYIFDQFRDMHLLAVKPCWSSPHSSWPWPSRSTASLARVNKSSAVCSSIVFHCVSVLLHLLSLLLVVVVVMLVVVLVSRGPGRGQRQASKG</sequence>
<feature type="transmembrane region" description="Helical" evidence="1">
    <location>
        <begin position="158"/>
        <end position="186"/>
    </location>
</feature>
<keyword evidence="3" id="KW-1185">Reference proteome</keyword>
<evidence type="ECO:0000313" key="2">
    <source>
        <dbReference type="EMBL" id="MPC10658.1"/>
    </source>
</evidence>
<evidence type="ECO:0000256" key="1">
    <source>
        <dbReference type="SAM" id="Phobius"/>
    </source>
</evidence>
<reference evidence="2 3" key="1">
    <citation type="submission" date="2019-05" db="EMBL/GenBank/DDBJ databases">
        <title>Another draft genome of Portunus trituberculatus and its Hox gene families provides insights of decapod evolution.</title>
        <authorList>
            <person name="Jeong J.-H."/>
            <person name="Song I."/>
            <person name="Kim S."/>
            <person name="Choi T."/>
            <person name="Kim D."/>
            <person name="Ryu S."/>
            <person name="Kim W."/>
        </authorList>
    </citation>
    <scope>NUCLEOTIDE SEQUENCE [LARGE SCALE GENOMIC DNA]</scope>
    <source>
        <tissue evidence="2">Muscle</tissue>
    </source>
</reference>
<dbReference type="EMBL" id="VSRR010000126">
    <property type="protein sequence ID" value="MPC10658.1"/>
    <property type="molecule type" value="Genomic_DNA"/>
</dbReference>